<dbReference type="SMART" id="SM00220">
    <property type="entry name" value="S_TKc"/>
    <property type="match status" value="1"/>
</dbReference>
<dbReference type="EMBL" id="MQWB01000001">
    <property type="protein sequence ID" value="OZC01747.1"/>
    <property type="molecule type" value="Genomic_DNA"/>
</dbReference>
<evidence type="ECO:0000256" key="6">
    <source>
        <dbReference type="PROSITE-ProRule" id="PRU10141"/>
    </source>
</evidence>
<organism evidence="9 10">
    <name type="scientific">Rubricoccus marinus</name>
    <dbReference type="NCBI Taxonomy" id="716817"/>
    <lineage>
        <taxon>Bacteria</taxon>
        <taxon>Pseudomonadati</taxon>
        <taxon>Rhodothermota</taxon>
        <taxon>Rhodothermia</taxon>
        <taxon>Rhodothermales</taxon>
        <taxon>Rubricoccaceae</taxon>
        <taxon>Rubricoccus</taxon>
    </lineage>
</organism>
<dbReference type="AlphaFoldDB" id="A0A259TVU1"/>
<evidence type="ECO:0000256" key="4">
    <source>
        <dbReference type="ARBA" id="ARBA00022840"/>
    </source>
</evidence>
<feature type="region of interest" description="Disordered" evidence="7">
    <location>
        <begin position="234"/>
        <end position="257"/>
    </location>
</feature>
<evidence type="ECO:0000256" key="1">
    <source>
        <dbReference type="ARBA" id="ARBA00022679"/>
    </source>
</evidence>
<keyword evidence="1" id="KW-0808">Transferase</keyword>
<dbReference type="PROSITE" id="PS50005">
    <property type="entry name" value="TPR"/>
    <property type="match status" value="1"/>
</dbReference>
<evidence type="ECO:0000256" key="2">
    <source>
        <dbReference type="ARBA" id="ARBA00022741"/>
    </source>
</evidence>
<accession>A0A259TVU1</accession>
<dbReference type="Pfam" id="PF00069">
    <property type="entry name" value="Pkinase"/>
    <property type="match status" value="1"/>
</dbReference>
<comment type="caution">
    <text evidence="9">The sequence shown here is derived from an EMBL/GenBank/DDBJ whole genome shotgun (WGS) entry which is preliminary data.</text>
</comment>
<reference evidence="9 10" key="1">
    <citation type="submission" date="2016-11" db="EMBL/GenBank/DDBJ databases">
        <title>Study of marine rhodopsin-containing bacteria.</title>
        <authorList>
            <person name="Yoshizawa S."/>
            <person name="Kumagai Y."/>
            <person name="Kogure K."/>
        </authorList>
    </citation>
    <scope>NUCLEOTIDE SEQUENCE [LARGE SCALE GENOMIC DNA]</scope>
    <source>
        <strain evidence="9 10">SG-29</strain>
    </source>
</reference>
<keyword evidence="2 6" id="KW-0547">Nucleotide-binding</keyword>
<keyword evidence="4 6" id="KW-0067">ATP-binding</keyword>
<feature type="domain" description="Protein kinase" evidence="8">
    <location>
        <begin position="94"/>
        <end position="406"/>
    </location>
</feature>
<dbReference type="SUPFAM" id="SSF48452">
    <property type="entry name" value="TPR-like"/>
    <property type="match status" value="2"/>
</dbReference>
<sequence length="865" mass="93735">MLDSTRWRRIEALLDEASGAAPASREEILDAGCRDEKGVLDEALRDEVRRLLALDDEADGFFGGLRDATLGAGGDGALDAPALDDLVGREVGCYRVEARVGTGGMGAVYRARRADGAYRRPVAIKVVRPGLSADVGPRFRRERELLGSLDHPNVARLLDTGALPDGRPWLAMEYVEGETITAYADRQRLGVDARIRLFLQVCDAVAYAHRALIVHRDLKPSNILVASGEAGDPGLHSIEDEGGASGARGTARPSLPRTSAPRVKLLDFGVATLVREDGAATTHTGRTLLTPAYAAPEQIRDEPASTAADVYALGALLYELLTGSKTVQTEGCPAHEVAQAVLDHSPPAPSAAFTADNAGARGLSPAQLSRRLRGDLDRVVMMALRKEPERRYSSVEAFARDLRRHLEGRVVEARPDTVGYRLATFVRRNRVSVAAGAVALAAVLGGAGLTLWQAREARSESARATAQAERAVEVAAFMTDLLGDFDPSRSQGGLLSADSVLARAALRVRSGLDAHPDVRAQLLGSLGKIYQSYAHFDRADSLLREALDLRREHFGNDHPDVATGLRDLGWLAYVRGDYGRAEVLYTDALALHRGAAEPDPLAIAADLEGLGIISRVRGEYEAALRELREALAIREAQLPPEDERITATLNQIAYVLYDLQRFREAEPLYQRVLEVRRRTMGEHVQTAQVLNDYAALLLADGRASESIALHKEALGIRRRLLGPDHPHVAQSLSQVGWALQSDGRYAEAETLYVEALGIRQRHFGDVHVSVANSLVLVGEARALQGDTSAGLALIARGARTMERALGADNRTAKLARLRYVEGLIEAGQIRRAREEARGLYSGLRDARDPDSPAFARLRAVRQRLG</sequence>
<dbReference type="GO" id="GO:0005524">
    <property type="term" value="F:ATP binding"/>
    <property type="evidence" value="ECO:0007669"/>
    <property type="project" value="UniProtKB-UniRule"/>
</dbReference>
<dbReference type="Pfam" id="PF13424">
    <property type="entry name" value="TPR_12"/>
    <property type="match status" value="3"/>
</dbReference>
<dbReference type="InterPro" id="IPR011009">
    <property type="entry name" value="Kinase-like_dom_sf"/>
</dbReference>
<dbReference type="SUPFAM" id="SSF56112">
    <property type="entry name" value="Protein kinase-like (PK-like)"/>
    <property type="match status" value="1"/>
</dbReference>
<dbReference type="Gene3D" id="1.25.40.10">
    <property type="entry name" value="Tetratricopeptide repeat domain"/>
    <property type="match status" value="2"/>
</dbReference>
<keyword evidence="5" id="KW-0802">TPR repeat</keyword>
<dbReference type="PROSITE" id="PS50011">
    <property type="entry name" value="PROTEIN_KINASE_DOM"/>
    <property type="match status" value="1"/>
</dbReference>
<dbReference type="InParanoid" id="A0A259TVU1"/>
<dbReference type="InterPro" id="IPR000719">
    <property type="entry name" value="Prot_kinase_dom"/>
</dbReference>
<evidence type="ECO:0000256" key="5">
    <source>
        <dbReference type="PROSITE-ProRule" id="PRU00339"/>
    </source>
</evidence>
<dbReference type="PROSITE" id="PS00108">
    <property type="entry name" value="PROTEIN_KINASE_ST"/>
    <property type="match status" value="1"/>
</dbReference>
<keyword evidence="10" id="KW-1185">Reference proteome</keyword>
<proteinExistence type="predicted"/>
<evidence type="ECO:0000256" key="7">
    <source>
        <dbReference type="SAM" id="MobiDB-lite"/>
    </source>
</evidence>
<evidence type="ECO:0000256" key="3">
    <source>
        <dbReference type="ARBA" id="ARBA00022777"/>
    </source>
</evidence>
<dbReference type="RefSeq" id="WP_094545366.1">
    <property type="nucleotide sequence ID" value="NZ_MQWB01000001.1"/>
</dbReference>
<evidence type="ECO:0000313" key="9">
    <source>
        <dbReference type="EMBL" id="OZC01747.1"/>
    </source>
</evidence>
<dbReference type="PANTHER" id="PTHR43289:SF34">
    <property type="entry name" value="SERINE_THREONINE-PROTEIN KINASE YBDM-RELATED"/>
    <property type="match status" value="1"/>
</dbReference>
<keyword evidence="3" id="KW-0418">Kinase</keyword>
<name>A0A259TVU1_9BACT</name>
<dbReference type="CDD" id="cd14014">
    <property type="entry name" value="STKc_PknB_like"/>
    <property type="match status" value="1"/>
</dbReference>
<protein>
    <recommendedName>
        <fullName evidence="8">Protein kinase domain-containing protein</fullName>
    </recommendedName>
</protein>
<dbReference type="OrthoDB" id="9813021at2"/>
<dbReference type="Gene3D" id="3.30.200.20">
    <property type="entry name" value="Phosphorylase Kinase, domain 1"/>
    <property type="match status" value="1"/>
</dbReference>
<gene>
    <name evidence="9" type="ORF">BSZ36_01345</name>
</gene>
<dbReference type="InterPro" id="IPR019734">
    <property type="entry name" value="TPR_rpt"/>
</dbReference>
<dbReference type="InterPro" id="IPR011990">
    <property type="entry name" value="TPR-like_helical_dom_sf"/>
</dbReference>
<feature type="binding site" evidence="6">
    <location>
        <position position="125"/>
    </location>
    <ligand>
        <name>ATP</name>
        <dbReference type="ChEBI" id="CHEBI:30616"/>
    </ligand>
</feature>
<feature type="repeat" description="TPR" evidence="5">
    <location>
        <begin position="520"/>
        <end position="553"/>
    </location>
</feature>
<dbReference type="InterPro" id="IPR017441">
    <property type="entry name" value="Protein_kinase_ATP_BS"/>
</dbReference>
<dbReference type="SMART" id="SM00028">
    <property type="entry name" value="TPR"/>
    <property type="match status" value="6"/>
</dbReference>
<dbReference type="InterPro" id="IPR008271">
    <property type="entry name" value="Ser/Thr_kinase_AS"/>
</dbReference>
<evidence type="ECO:0000259" key="8">
    <source>
        <dbReference type="PROSITE" id="PS50011"/>
    </source>
</evidence>
<dbReference type="PROSITE" id="PS00107">
    <property type="entry name" value="PROTEIN_KINASE_ATP"/>
    <property type="match status" value="1"/>
</dbReference>
<dbReference type="GO" id="GO:0004674">
    <property type="term" value="F:protein serine/threonine kinase activity"/>
    <property type="evidence" value="ECO:0007669"/>
    <property type="project" value="TreeGrafter"/>
</dbReference>
<dbReference type="Gene3D" id="1.10.510.10">
    <property type="entry name" value="Transferase(Phosphotransferase) domain 1"/>
    <property type="match status" value="1"/>
</dbReference>
<evidence type="ECO:0000313" key="10">
    <source>
        <dbReference type="Proteomes" id="UP000216446"/>
    </source>
</evidence>
<dbReference type="Proteomes" id="UP000216446">
    <property type="component" value="Unassembled WGS sequence"/>
</dbReference>
<dbReference type="PANTHER" id="PTHR43289">
    <property type="entry name" value="MITOGEN-ACTIVATED PROTEIN KINASE KINASE KINASE 20-RELATED"/>
    <property type="match status" value="1"/>
</dbReference>